<organism evidence="2 3">
    <name type="scientific">Streptosporangium oxazolinicum</name>
    <dbReference type="NCBI Taxonomy" id="909287"/>
    <lineage>
        <taxon>Bacteria</taxon>
        <taxon>Bacillati</taxon>
        <taxon>Actinomycetota</taxon>
        <taxon>Actinomycetes</taxon>
        <taxon>Streptosporangiales</taxon>
        <taxon>Streptosporangiaceae</taxon>
        <taxon>Streptosporangium</taxon>
    </lineage>
</organism>
<accession>A0ABP8ATF6</accession>
<comment type="caution">
    <text evidence="2">The sequence shown here is derived from an EMBL/GenBank/DDBJ whole genome shotgun (WGS) entry which is preliminary data.</text>
</comment>
<protein>
    <recommendedName>
        <fullName evidence="4">WXG100 family type VII secretion target</fullName>
    </recommendedName>
</protein>
<evidence type="ECO:0000313" key="3">
    <source>
        <dbReference type="Proteomes" id="UP001501251"/>
    </source>
</evidence>
<evidence type="ECO:0008006" key="4">
    <source>
        <dbReference type="Google" id="ProtNLM"/>
    </source>
</evidence>
<sequence>MAGEEALTGAAAEGAVIGGMKLLGKYGPSWAASLAKIQLAGTLAKPAAGAAAVWLLAQPWGDEAISEVFNDWRTINLKLSHLRTREWDNELKAIQTAWPEGEDRKAFDTFMGVVHQEVQQLETAALQMANAVQSAQSDIQKIVNNAGVIVDSLLGIIIASEIAELIGKQMMASALPPVAAQGAVVAAVAKATQESSGLLLMGTAVNAIVGATAAVIFSMGNLTALMSADNQFPMPQANLDSDGTDGKTDFDDITRRSAVRSPGEGWSYT</sequence>
<keyword evidence="3" id="KW-1185">Reference proteome</keyword>
<feature type="compositionally biased region" description="Basic and acidic residues" evidence="1">
    <location>
        <begin position="244"/>
        <end position="255"/>
    </location>
</feature>
<name>A0ABP8ATF6_9ACTN</name>
<feature type="region of interest" description="Disordered" evidence="1">
    <location>
        <begin position="235"/>
        <end position="269"/>
    </location>
</feature>
<gene>
    <name evidence="2" type="ORF">GCM10022252_26890</name>
</gene>
<evidence type="ECO:0000313" key="2">
    <source>
        <dbReference type="EMBL" id="GAA4189712.1"/>
    </source>
</evidence>
<dbReference type="RefSeq" id="WP_344918152.1">
    <property type="nucleotide sequence ID" value="NZ_BAABAQ010000004.1"/>
</dbReference>
<evidence type="ECO:0000256" key="1">
    <source>
        <dbReference type="SAM" id="MobiDB-lite"/>
    </source>
</evidence>
<dbReference type="Proteomes" id="UP001501251">
    <property type="component" value="Unassembled WGS sequence"/>
</dbReference>
<reference evidence="3" key="1">
    <citation type="journal article" date="2019" name="Int. J. Syst. Evol. Microbiol.">
        <title>The Global Catalogue of Microorganisms (GCM) 10K type strain sequencing project: providing services to taxonomists for standard genome sequencing and annotation.</title>
        <authorList>
            <consortium name="The Broad Institute Genomics Platform"/>
            <consortium name="The Broad Institute Genome Sequencing Center for Infectious Disease"/>
            <person name="Wu L."/>
            <person name="Ma J."/>
        </authorList>
    </citation>
    <scope>NUCLEOTIDE SEQUENCE [LARGE SCALE GENOMIC DNA]</scope>
    <source>
        <strain evidence="3">JCM 17388</strain>
    </source>
</reference>
<dbReference type="EMBL" id="BAABAQ010000004">
    <property type="protein sequence ID" value="GAA4189712.1"/>
    <property type="molecule type" value="Genomic_DNA"/>
</dbReference>
<proteinExistence type="predicted"/>